<dbReference type="SUPFAM" id="SSF56436">
    <property type="entry name" value="C-type lectin-like"/>
    <property type="match status" value="1"/>
</dbReference>
<sequence>MYYNHRLYFISTAMENWTASRDDCLERDADLIVINSREEQLCCHDNRYHYYLKQEFVSMLGGTYWIGLSKRDPEGTWKWVDGTNMTNMTSSFWLPGEPSDNYGAENCAVKLERGGPWRGPVGRGPSGRRSGGRLSEGRGQLVRELGMDWMDGSCAELFPWICEKAPGPGSSEQRGSVDFV</sequence>
<dbReference type="Gene3D" id="3.10.100.10">
    <property type="entry name" value="Mannose-Binding Protein A, subunit A"/>
    <property type="match status" value="1"/>
</dbReference>
<evidence type="ECO:0000313" key="3">
    <source>
        <dbReference type="EMBL" id="KAK0130962.1"/>
    </source>
</evidence>
<protein>
    <submittedName>
        <fullName evidence="3">C-type lectin domain family 4 member E</fullName>
    </submittedName>
</protein>
<organism evidence="3 4">
    <name type="scientific">Merluccius polli</name>
    <name type="common">Benguela hake</name>
    <name type="synonym">Merluccius cadenati</name>
    <dbReference type="NCBI Taxonomy" id="89951"/>
    <lineage>
        <taxon>Eukaryota</taxon>
        <taxon>Metazoa</taxon>
        <taxon>Chordata</taxon>
        <taxon>Craniata</taxon>
        <taxon>Vertebrata</taxon>
        <taxon>Euteleostomi</taxon>
        <taxon>Actinopterygii</taxon>
        <taxon>Neopterygii</taxon>
        <taxon>Teleostei</taxon>
        <taxon>Neoteleostei</taxon>
        <taxon>Acanthomorphata</taxon>
        <taxon>Zeiogadaria</taxon>
        <taxon>Gadariae</taxon>
        <taxon>Gadiformes</taxon>
        <taxon>Gadoidei</taxon>
        <taxon>Merlucciidae</taxon>
        <taxon>Merluccius</taxon>
    </lineage>
</organism>
<comment type="caution">
    <text evidence="3">The sequence shown here is derived from an EMBL/GenBank/DDBJ whole genome shotgun (WGS) entry which is preliminary data.</text>
</comment>
<dbReference type="PANTHER" id="PTHR22803">
    <property type="entry name" value="MANNOSE, PHOSPHOLIPASE, LECTIN RECEPTOR RELATED"/>
    <property type="match status" value="1"/>
</dbReference>
<accession>A0AA47LZN6</accession>
<dbReference type="InterPro" id="IPR016187">
    <property type="entry name" value="CTDL_fold"/>
</dbReference>
<dbReference type="InterPro" id="IPR016186">
    <property type="entry name" value="C-type_lectin-like/link_sf"/>
</dbReference>
<dbReference type="Proteomes" id="UP001174136">
    <property type="component" value="Unassembled WGS sequence"/>
</dbReference>
<evidence type="ECO:0000259" key="2">
    <source>
        <dbReference type="PROSITE" id="PS50041"/>
    </source>
</evidence>
<keyword evidence="4" id="KW-1185">Reference proteome</keyword>
<proteinExistence type="predicted"/>
<dbReference type="EMBL" id="JAOPHQ010006586">
    <property type="protein sequence ID" value="KAK0130962.1"/>
    <property type="molecule type" value="Genomic_DNA"/>
</dbReference>
<evidence type="ECO:0000256" key="1">
    <source>
        <dbReference type="SAM" id="MobiDB-lite"/>
    </source>
</evidence>
<dbReference type="AlphaFoldDB" id="A0AA47LZN6"/>
<gene>
    <name evidence="3" type="primary">CLEC4E_2</name>
    <name evidence="3" type="ORF">N1851_034353</name>
</gene>
<feature type="domain" description="C-type lectin" evidence="2">
    <location>
        <begin position="3"/>
        <end position="118"/>
    </location>
</feature>
<dbReference type="SMART" id="SM00034">
    <property type="entry name" value="CLECT"/>
    <property type="match status" value="1"/>
</dbReference>
<reference evidence="3" key="1">
    <citation type="journal article" date="2023" name="Front. Mar. Sci.">
        <title>A new Merluccius polli reference genome to investigate the effects of global change in West African waters.</title>
        <authorList>
            <person name="Mateo J.L."/>
            <person name="Blanco-Fernandez C."/>
            <person name="Garcia-Vazquez E."/>
            <person name="Machado-Schiaffino G."/>
        </authorList>
    </citation>
    <scope>NUCLEOTIDE SEQUENCE</scope>
    <source>
        <strain evidence="3">C29</strain>
        <tissue evidence="3">Fin</tissue>
    </source>
</reference>
<dbReference type="InterPro" id="IPR050111">
    <property type="entry name" value="C-type_lectin/snaclec_domain"/>
</dbReference>
<evidence type="ECO:0000313" key="4">
    <source>
        <dbReference type="Proteomes" id="UP001174136"/>
    </source>
</evidence>
<feature type="region of interest" description="Disordered" evidence="1">
    <location>
        <begin position="115"/>
        <end position="136"/>
    </location>
</feature>
<name>A0AA47LZN6_MERPO</name>
<dbReference type="InterPro" id="IPR001304">
    <property type="entry name" value="C-type_lectin-like"/>
</dbReference>
<dbReference type="Pfam" id="PF00059">
    <property type="entry name" value="Lectin_C"/>
    <property type="match status" value="1"/>
</dbReference>
<dbReference type="PROSITE" id="PS50041">
    <property type="entry name" value="C_TYPE_LECTIN_2"/>
    <property type="match status" value="1"/>
</dbReference>